<dbReference type="PROSITE" id="PS00675">
    <property type="entry name" value="SIGMA54_INTERACT_1"/>
    <property type="match status" value="1"/>
</dbReference>
<protein>
    <submittedName>
        <fullName evidence="10">Thiol reductant ABC exporter subunit CydD</fullName>
    </submittedName>
</protein>
<dbReference type="CDD" id="cd18584">
    <property type="entry name" value="ABC_6TM_AarD_CydD"/>
    <property type="match status" value="1"/>
</dbReference>
<dbReference type="AlphaFoldDB" id="A0A7Z0RZ79"/>
<feature type="transmembrane region" description="Helical" evidence="7">
    <location>
        <begin position="75"/>
        <end position="91"/>
    </location>
</feature>
<gene>
    <name evidence="10" type="primary">cydD</name>
    <name evidence="10" type="ORF">HZS80_14770</name>
</gene>
<organism evidence="10 11">
    <name type="scientific">Vreelandella glaciei</name>
    <dbReference type="NCBI Taxonomy" id="186761"/>
    <lineage>
        <taxon>Bacteria</taxon>
        <taxon>Pseudomonadati</taxon>
        <taxon>Pseudomonadota</taxon>
        <taxon>Gammaproteobacteria</taxon>
        <taxon>Oceanospirillales</taxon>
        <taxon>Halomonadaceae</taxon>
        <taxon>Vreelandella</taxon>
    </lineage>
</organism>
<dbReference type="PROSITE" id="PS50929">
    <property type="entry name" value="ABC_TM1F"/>
    <property type="match status" value="1"/>
</dbReference>
<dbReference type="PANTHER" id="PTHR24221:SF261">
    <property type="entry name" value="GLUTATHIONE_L-CYSTEINE TRANSPORT SYSTEM ATP-BINDING_PERMEASE PROTEIN CYDD"/>
    <property type="match status" value="1"/>
</dbReference>
<dbReference type="SMART" id="SM00382">
    <property type="entry name" value="AAA"/>
    <property type="match status" value="1"/>
</dbReference>
<dbReference type="NCBIfam" id="TIGR02857">
    <property type="entry name" value="CydD"/>
    <property type="match status" value="1"/>
</dbReference>
<keyword evidence="11" id="KW-1185">Reference proteome</keyword>
<dbReference type="Proteomes" id="UP000526892">
    <property type="component" value="Unassembled WGS sequence"/>
</dbReference>
<dbReference type="SUPFAM" id="SSF90123">
    <property type="entry name" value="ABC transporter transmembrane region"/>
    <property type="match status" value="1"/>
</dbReference>
<dbReference type="EMBL" id="JACCDE010000022">
    <property type="protein sequence ID" value="NYS78960.1"/>
    <property type="molecule type" value="Genomic_DNA"/>
</dbReference>
<dbReference type="PROSITE" id="PS50893">
    <property type="entry name" value="ABC_TRANSPORTER_2"/>
    <property type="match status" value="1"/>
</dbReference>
<evidence type="ECO:0000256" key="2">
    <source>
        <dbReference type="ARBA" id="ARBA00022692"/>
    </source>
</evidence>
<dbReference type="PANTHER" id="PTHR24221">
    <property type="entry name" value="ATP-BINDING CASSETTE SUB-FAMILY B"/>
    <property type="match status" value="1"/>
</dbReference>
<dbReference type="InterPro" id="IPR017871">
    <property type="entry name" value="ABC_transporter-like_CS"/>
</dbReference>
<keyword evidence="6 7" id="KW-0472">Membrane</keyword>
<feature type="transmembrane region" description="Helical" evidence="7">
    <location>
        <begin position="257"/>
        <end position="285"/>
    </location>
</feature>
<dbReference type="GO" id="GO:0140359">
    <property type="term" value="F:ABC-type transporter activity"/>
    <property type="evidence" value="ECO:0007669"/>
    <property type="project" value="InterPro"/>
</dbReference>
<keyword evidence="4" id="KW-0067">ATP-binding</keyword>
<sequence length="579" mass="62110">MVMKAKPSMSGATDVIDPGQRLNRCLAPQRWWLRGATLLALIGVVLLITQSWLLAALFHHWLLLWQGRESLGHPSAWLAGLAVCMVLRPLLHAGREGVSRQASRHARVALRSQLLTQLGRLGPVRRQFGSDGALATQVLEQVDALDGYISRYRVQSLLAVVVPCLIAAVVALHSPLAAGLMLMTAPLVPLFMILVGRAAAGASQQQFTALARMGGRFLDLVRGMATLQRMGATDQAEAKVAQASDAYRGRTMRVLRLAFLSSAVLEFFAALAIALVALYLGLGLLGLLPWAKADVPVPYQGALFILLLAPEFYAPLRQLGSDYHARAEALGAMQALSPLLEADTWQPQGLPLSPTAVSGESLAVECRELSVSGEGGRLRLAPLNLTLAAGERLLVQGESGAGKSSLLQALLGFTAYQGSLKAKGCELSQWPRDAWQRQLGYLSQQPPIQSGSIAENLRLAAPDKSDAELIEVLTQVGLWPILVRGNGLATQLGERGQGVSGGQLQRLGLAQLLLRDAALWLFDEPTAHLDPDAAWQLNTLIGQLSRGRSVMIVSHESAGLGWVDRRVELSLQEAMACCG</sequence>
<keyword evidence="3" id="KW-0547">Nucleotide-binding</keyword>
<feature type="domain" description="ABC transmembrane type-1" evidence="9">
    <location>
        <begin position="35"/>
        <end position="328"/>
    </location>
</feature>
<dbReference type="InterPro" id="IPR003439">
    <property type="entry name" value="ABC_transporter-like_ATP-bd"/>
</dbReference>
<dbReference type="InterPro" id="IPR003593">
    <property type="entry name" value="AAA+_ATPase"/>
</dbReference>
<dbReference type="GO" id="GO:0042883">
    <property type="term" value="P:cysteine transport"/>
    <property type="evidence" value="ECO:0007669"/>
    <property type="project" value="InterPro"/>
</dbReference>
<comment type="caution">
    <text evidence="10">The sequence shown here is derived from an EMBL/GenBank/DDBJ whole genome shotgun (WGS) entry which is preliminary data.</text>
</comment>
<evidence type="ECO:0000313" key="11">
    <source>
        <dbReference type="Proteomes" id="UP000526892"/>
    </source>
</evidence>
<accession>A0A7Z0RZ79</accession>
<evidence type="ECO:0000259" key="8">
    <source>
        <dbReference type="PROSITE" id="PS50893"/>
    </source>
</evidence>
<reference evidence="10 11" key="1">
    <citation type="journal article" date="2003" name="Extremophiles">
        <title>Halomonas glaciei sp. nov. isolated from fast ice of Adelie Land, Antarctica.</title>
        <authorList>
            <person name="Reddy G.S."/>
            <person name="Raghavan P.U."/>
            <person name="Sarita N.B."/>
            <person name="Prakash J.S."/>
            <person name="Nagesh N."/>
            <person name="Delille D."/>
            <person name="Shivaji S."/>
        </authorList>
    </citation>
    <scope>NUCLEOTIDE SEQUENCE [LARGE SCALE GENOMIC DNA]</scope>
    <source>
        <strain evidence="10 11">DD39</strain>
    </source>
</reference>
<feature type="transmembrane region" description="Helical" evidence="7">
    <location>
        <begin position="31"/>
        <end position="55"/>
    </location>
</feature>
<feature type="transmembrane region" description="Helical" evidence="7">
    <location>
        <begin position="180"/>
        <end position="200"/>
    </location>
</feature>
<dbReference type="Pfam" id="PF00664">
    <property type="entry name" value="ABC_membrane"/>
    <property type="match status" value="1"/>
</dbReference>
<dbReference type="InterPro" id="IPR025662">
    <property type="entry name" value="Sigma_54_int_dom_ATP-bd_1"/>
</dbReference>
<dbReference type="GO" id="GO:0034040">
    <property type="term" value="F:ATPase-coupled lipid transmembrane transporter activity"/>
    <property type="evidence" value="ECO:0007669"/>
    <property type="project" value="TreeGrafter"/>
</dbReference>
<dbReference type="GO" id="GO:0005524">
    <property type="term" value="F:ATP binding"/>
    <property type="evidence" value="ECO:0007669"/>
    <property type="project" value="UniProtKB-KW"/>
</dbReference>
<evidence type="ECO:0000256" key="6">
    <source>
        <dbReference type="ARBA" id="ARBA00023136"/>
    </source>
</evidence>
<keyword evidence="5 7" id="KW-1133">Transmembrane helix</keyword>
<comment type="subcellular location">
    <subcellularLocation>
        <location evidence="1">Cell membrane</location>
        <topology evidence="1">Multi-pass membrane protein</topology>
    </subcellularLocation>
</comment>
<dbReference type="GO" id="GO:0005886">
    <property type="term" value="C:plasma membrane"/>
    <property type="evidence" value="ECO:0007669"/>
    <property type="project" value="UniProtKB-SubCell"/>
</dbReference>
<dbReference type="InterPro" id="IPR039421">
    <property type="entry name" value="Type_1_exporter"/>
</dbReference>
<feature type="domain" description="ABC transporter" evidence="8">
    <location>
        <begin position="364"/>
        <end position="579"/>
    </location>
</feature>
<evidence type="ECO:0000313" key="10">
    <source>
        <dbReference type="EMBL" id="NYS78960.1"/>
    </source>
</evidence>
<dbReference type="SUPFAM" id="SSF52540">
    <property type="entry name" value="P-loop containing nucleoside triphosphate hydrolases"/>
    <property type="match status" value="1"/>
</dbReference>
<evidence type="ECO:0000256" key="7">
    <source>
        <dbReference type="SAM" id="Phobius"/>
    </source>
</evidence>
<dbReference type="InterPro" id="IPR027417">
    <property type="entry name" value="P-loop_NTPase"/>
</dbReference>
<dbReference type="PROSITE" id="PS00211">
    <property type="entry name" value="ABC_TRANSPORTER_1"/>
    <property type="match status" value="1"/>
</dbReference>
<dbReference type="InterPro" id="IPR014216">
    <property type="entry name" value="ABC_transptr_CydD"/>
</dbReference>
<dbReference type="InterPro" id="IPR011527">
    <property type="entry name" value="ABC1_TM_dom"/>
</dbReference>
<dbReference type="Gene3D" id="3.40.50.300">
    <property type="entry name" value="P-loop containing nucleotide triphosphate hydrolases"/>
    <property type="match status" value="1"/>
</dbReference>
<dbReference type="GO" id="GO:0016887">
    <property type="term" value="F:ATP hydrolysis activity"/>
    <property type="evidence" value="ECO:0007669"/>
    <property type="project" value="InterPro"/>
</dbReference>
<evidence type="ECO:0000256" key="4">
    <source>
        <dbReference type="ARBA" id="ARBA00022840"/>
    </source>
</evidence>
<feature type="transmembrane region" description="Helical" evidence="7">
    <location>
        <begin position="157"/>
        <end position="174"/>
    </location>
</feature>
<name>A0A7Z0RZ79_9GAMM</name>
<dbReference type="InterPro" id="IPR036640">
    <property type="entry name" value="ABC1_TM_sf"/>
</dbReference>
<keyword evidence="2 7" id="KW-0812">Transmembrane</keyword>
<proteinExistence type="predicted"/>
<evidence type="ECO:0000256" key="5">
    <source>
        <dbReference type="ARBA" id="ARBA00022989"/>
    </source>
</evidence>
<dbReference type="Gene3D" id="1.20.1560.10">
    <property type="entry name" value="ABC transporter type 1, transmembrane domain"/>
    <property type="match status" value="1"/>
</dbReference>
<evidence type="ECO:0000256" key="3">
    <source>
        <dbReference type="ARBA" id="ARBA00022741"/>
    </source>
</evidence>
<evidence type="ECO:0000259" key="9">
    <source>
        <dbReference type="PROSITE" id="PS50929"/>
    </source>
</evidence>
<evidence type="ECO:0000256" key="1">
    <source>
        <dbReference type="ARBA" id="ARBA00004651"/>
    </source>
</evidence>
<dbReference type="Pfam" id="PF00005">
    <property type="entry name" value="ABC_tran"/>
    <property type="match status" value="1"/>
</dbReference>